<gene>
    <name evidence="2" type="ORF">B9Z19DRAFT_1063010</name>
</gene>
<feature type="region of interest" description="Disordered" evidence="1">
    <location>
        <begin position="1"/>
        <end position="47"/>
    </location>
</feature>
<name>A0A2T6ZZL4_TUBBO</name>
<dbReference type="AlphaFoldDB" id="A0A2T6ZZL4"/>
<feature type="compositionally biased region" description="Polar residues" evidence="1">
    <location>
        <begin position="1"/>
        <end position="15"/>
    </location>
</feature>
<sequence>MTPRRPSQTNQQETIFGTPPQGDDPRISYPLDHWHEERKGERRGGRIGDEINANLNRRFPRKAYVSTASFTNESSWIGDQEERRASNSIMKHCVQPEFCMAQVGMPPSTTGKYWSNHEIPIRNIEEHLLQVDVEVLASEIEGLKHLGRGPRSIVIACSDIIKLSNGTRGFYCVTF</sequence>
<organism evidence="2 3">
    <name type="scientific">Tuber borchii</name>
    <name type="common">White truffle</name>
    <dbReference type="NCBI Taxonomy" id="42251"/>
    <lineage>
        <taxon>Eukaryota</taxon>
        <taxon>Fungi</taxon>
        <taxon>Dikarya</taxon>
        <taxon>Ascomycota</taxon>
        <taxon>Pezizomycotina</taxon>
        <taxon>Pezizomycetes</taxon>
        <taxon>Pezizales</taxon>
        <taxon>Tuberaceae</taxon>
        <taxon>Tuber</taxon>
    </lineage>
</organism>
<evidence type="ECO:0000313" key="2">
    <source>
        <dbReference type="EMBL" id="PUU80913.1"/>
    </source>
</evidence>
<evidence type="ECO:0000256" key="1">
    <source>
        <dbReference type="SAM" id="MobiDB-lite"/>
    </source>
</evidence>
<protein>
    <submittedName>
        <fullName evidence="2">Uncharacterized protein</fullName>
    </submittedName>
</protein>
<dbReference type="EMBL" id="NESQ01000053">
    <property type="protein sequence ID" value="PUU80913.1"/>
    <property type="molecule type" value="Genomic_DNA"/>
</dbReference>
<reference evidence="2 3" key="1">
    <citation type="submission" date="2017-04" db="EMBL/GenBank/DDBJ databases">
        <title>Draft genome sequence of Tuber borchii Vittad., a whitish edible truffle.</title>
        <authorList>
            <consortium name="DOE Joint Genome Institute"/>
            <person name="Murat C."/>
            <person name="Kuo A."/>
            <person name="Barry K.W."/>
            <person name="Clum A."/>
            <person name="Dockter R.B."/>
            <person name="Fauchery L."/>
            <person name="Iotti M."/>
            <person name="Kohler A."/>
            <person name="Labutti K."/>
            <person name="Lindquist E.A."/>
            <person name="Lipzen A."/>
            <person name="Ohm R.A."/>
            <person name="Wang M."/>
            <person name="Grigoriev I.V."/>
            <person name="Zambonelli A."/>
            <person name="Martin F.M."/>
        </authorList>
    </citation>
    <scope>NUCLEOTIDE SEQUENCE [LARGE SCALE GENOMIC DNA]</scope>
    <source>
        <strain evidence="2 3">Tbo3840</strain>
    </source>
</reference>
<feature type="compositionally biased region" description="Basic and acidic residues" evidence="1">
    <location>
        <begin position="32"/>
        <end position="47"/>
    </location>
</feature>
<dbReference type="Proteomes" id="UP000244722">
    <property type="component" value="Unassembled WGS sequence"/>
</dbReference>
<proteinExistence type="predicted"/>
<evidence type="ECO:0000313" key="3">
    <source>
        <dbReference type="Proteomes" id="UP000244722"/>
    </source>
</evidence>
<keyword evidence="3" id="KW-1185">Reference proteome</keyword>
<comment type="caution">
    <text evidence="2">The sequence shown here is derived from an EMBL/GenBank/DDBJ whole genome shotgun (WGS) entry which is preliminary data.</text>
</comment>
<accession>A0A2T6ZZL4</accession>